<dbReference type="PRINTS" id="PR00359">
    <property type="entry name" value="BP450"/>
</dbReference>
<dbReference type="PANTHER" id="PTHR46696">
    <property type="entry name" value="P450, PUTATIVE (EUROFUNG)-RELATED"/>
    <property type="match status" value="1"/>
</dbReference>
<dbReference type="FunFam" id="1.10.630.10:FF:000018">
    <property type="entry name" value="Cytochrome P450 monooxygenase"/>
    <property type="match status" value="1"/>
</dbReference>
<dbReference type="GO" id="GO:0020037">
    <property type="term" value="F:heme binding"/>
    <property type="evidence" value="ECO:0007669"/>
    <property type="project" value="InterPro"/>
</dbReference>
<comment type="cofactor">
    <cofactor evidence="1">
        <name>heme</name>
        <dbReference type="ChEBI" id="CHEBI:30413"/>
    </cofactor>
</comment>
<name>A0A7I7YRX0_9MYCO</name>
<dbReference type="InterPro" id="IPR001128">
    <property type="entry name" value="Cyt_P450"/>
</dbReference>
<dbReference type="CDD" id="cd20625">
    <property type="entry name" value="CYP164-like"/>
    <property type="match status" value="1"/>
</dbReference>
<dbReference type="PROSITE" id="PS00086">
    <property type="entry name" value="CYTOCHROME_P450"/>
    <property type="match status" value="1"/>
</dbReference>
<reference evidence="10 11" key="1">
    <citation type="journal article" date="2019" name="Emerg. Microbes Infect.">
        <title>Comprehensive subspecies identification of 175 nontuberculous mycobacteria species based on 7547 genomic profiles.</title>
        <authorList>
            <person name="Matsumoto Y."/>
            <person name="Kinjo T."/>
            <person name="Motooka D."/>
            <person name="Nabeya D."/>
            <person name="Jung N."/>
            <person name="Uechi K."/>
            <person name="Horii T."/>
            <person name="Iida T."/>
            <person name="Fujita J."/>
            <person name="Nakamura S."/>
        </authorList>
    </citation>
    <scope>NUCLEOTIDE SEQUENCE [LARGE SCALE GENOMIC DNA]</scope>
    <source>
        <strain evidence="10 11">JCM 14742</strain>
    </source>
</reference>
<dbReference type="EMBL" id="AP022614">
    <property type="protein sequence ID" value="BBZ43944.1"/>
    <property type="molecule type" value="Genomic_DNA"/>
</dbReference>
<dbReference type="PANTHER" id="PTHR46696:SF1">
    <property type="entry name" value="CYTOCHROME P450 YJIB-RELATED"/>
    <property type="match status" value="1"/>
</dbReference>
<dbReference type="AlphaFoldDB" id="A0A7I7YRX0"/>
<evidence type="ECO:0000256" key="4">
    <source>
        <dbReference type="ARBA" id="ARBA00022723"/>
    </source>
</evidence>
<evidence type="ECO:0000256" key="8">
    <source>
        <dbReference type="RuleBase" id="RU000461"/>
    </source>
</evidence>
<accession>A0A7I7YRX0</accession>
<evidence type="ECO:0000256" key="5">
    <source>
        <dbReference type="ARBA" id="ARBA00023002"/>
    </source>
</evidence>
<evidence type="ECO:0000256" key="6">
    <source>
        <dbReference type="ARBA" id="ARBA00023004"/>
    </source>
</evidence>
<protein>
    <submittedName>
        <fullName evidence="10">Cytochrome P450</fullName>
    </submittedName>
</protein>
<evidence type="ECO:0000256" key="1">
    <source>
        <dbReference type="ARBA" id="ARBA00001971"/>
    </source>
</evidence>
<dbReference type="Pfam" id="PF00067">
    <property type="entry name" value="p450"/>
    <property type="match status" value="1"/>
</dbReference>
<evidence type="ECO:0000256" key="9">
    <source>
        <dbReference type="SAM" id="MobiDB-lite"/>
    </source>
</evidence>
<dbReference type="GO" id="GO:0016705">
    <property type="term" value="F:oxidoreductase activity, acting on paired donors, with incorporation or reduction of molecular oxygen"/>
    <property type="evidence" value="ECO:0007669"/>
    <property type="project" value="InterPro"/>
</dbReference>
<dbReference type="GO" id="GO:0004497">
    <property type="term" value="F:monooxygenase activity"/>
    <property type="evidence" value="ECO:0007669"/>
    <property type="project" value="UniProtKB-KW"/>
</dbReference>
<evidence type="ECO:0000256" key="2">
    <source>
        <dbReference type="ARBA" id="ARBA00010617"/>
    </source>
</evidence>
<dbReference type="SUPFAM" id="SSF48264">
    <property type="entry name" value="Cytochrome P450"/>
    <property type="match status" value="1"/>
</dbReference>
<dbReference type="InterPro" id="IPR002397">
    <property type="entry name" value="Cyt_P450_B"/>
</dbReference>
<evidence type="ECO:0000313" key="11">
    <source>
        <dbReference type="Proteomes" id="UP000467105"/>
    </source>
</evidence>
<dbReference type="RefSeq" id="WP_085271245.1">
    <property type="nucleotide sequence ID" value="NZ_AP022614.1"/>
</dbReference>
<dbReference type="Proteomes" id="UP000467105">
    <property type="component" value="Chromosome"/>
</dbReference>
<keyword evidence="11" id="KW-1185">Reference proteome</keyword>
<keyword evidence="5 8" id="KW-0560">Oxidoreductase</keyword>
<keyword evidence="6 8" id="KW-0408">Iron</keyword>
<feature type="compositionally biased region" description="Basic and acidic residues" evidence="9">
    <location>
        <begin position="85"/>
        <end position="97"/>
    </location>
</feature>
<dbReference type="InterPro" id="IPR036396">
    <property type="entry name" value="Cyt_P450_sf"/>
</dbReference>
<dbReference type="InterPro" id="IPR017972">
    <property type="entry name" value="Cyt_P450_CS"/>
</dbReference>
<keyword evidence="4 8" id="KW-0479">Metal-binding</keyword>
<evidence type="ECO:0000256" key="7">
    <source>
        <dbReference type="ARBA" id="ARBA00023033"/>
    </source>
</evidence>
<sequence length="419" mass="46028">MDAETAWAEAMKFENRPNPYPYFKELRKTPVARVADKTYAVTGYPELLALAHDPRISSDIGRSPANFGVDKPEPEPGSEHMQSYGRERSIIVSDPPDHDRARRQVMRHFGPPHSPGVIPAMEPLVVRLADDLLDNARGGSRLDVVADFAYPIPVAVICKILGVPAADEPTFHAWIFDFMMGLDLGPQGATDEGRALAEKGRAGSAALLAYLGDLLDGYVRTPGEGLLSKLVHDDGPDGPMSVREATSNAMLLLVAGHDSTVNTIANCVMTLLRNPGCWDLMRERPELLPRAIEEVQRLQSAVQFFPSRSATADIEIGGTVIPAGSAVYLVYAAANRDPRRFDDPDRFDPLREDNQHFGWGSGIHTCMGGPLARLEVNLALEAFLRRVESPKLVVDPPPYRHSQIFRGPRQLWVDFAAVV</sequence>
<proteinExistence type="inferred from homology"/>
<dbReference type="OrthoDB" id="142769at2"/>
<dbReference type="Gene3D" id="1.10.630.10">
    <property type="entry name" value="Cytochrome P450"/>
    <property type="match status" value="1"/>
</dbReference>
<keyword evidence="3 8" id="KW-0349">Heme</keyword>
<gene>
    <name evidence="10" type="ORF">MPRM_12250</name>
</gene>
<keyword evidence="7 8" id="KW-0503">Monooxygenase</keyword>
<evidence type="ECO:0000313" key="10">
    <source>
        <dbReference type="EMBL" id="BBZ43944.1"/>
    </source>
</evidence>
<feature type="region of interest" description="Disordered" evidence="9">
    <location>
        <begin position="63"/>
        <end position="97"/>
    </location>
</feature>
<comment type="similarity">
    <text evidence="2 8">Belongs to the cytochrome P450 family.</text>
</comment>
<organism evidence="10 11">
    <name type="scientific">Mycobacterium parmense</name>
    <dbReference type="NCBI Taxonomy" id="185642"/>
    <lineage>
        <taxon>Bacteria</taxon>
        <taxon>Bacillati</taxon>
        <taxon>Actinomycetota</taxon>
        <taxon>Actinomycetes</taxon>
        <taxon>Mycobacteriales</taxon>
        <taxon>Mycobacteriaceae</taxon>
        <taxon>Mycobacterium</taxon>
        <taxon>Mycobacterium simiae complex</taxon>
    </lineage>
</organism>
<dbReference type="GO" id="GO:0005506">
    <property type="term" value="F:iron ion binding"/>
    <property type="evidence" value="ECO:0007669"/>
    <property type="project" value="InterPro"/>
</dbReference>
<evidence type="ECO:0000256" key="3">
    <source>
        <dbReference type="ARBA" id="ARBA00022617"/>
    </source>
</evidence>